<protein>
    <submittedName>
        <fullName evidence="2">Heterokaryon incompatibility</fullName>
    </submittedName>
</protein>
<feature type="domain" description="Heterokaryon incompatibility" evidence="1">
    <location>
        <begin position="8"/>
        <end position="158"/>
    </location>
</feature>
<dbReference type="PANTHER" id="PTHR33112:SF16">
    <property type="entry name" value="HETEROKARYON INCOMPATIBILITY DOMAIN-CONTAINING PROTEIN"/>
    <property type="match status" value="1"/>
</dbReference>
<feature type="non-terminal residue" evidence="2">
    <location>
        <position position="178"/>
    </location>
</feature>
<evidence type="ECO:0000313" key="2">
    <source>
        <dbReference type="EMBL" id="KAF2839084.1"/>
    </source>
</evidence>
<evidence type="ECO:0000313" key="3">
    <source>
        <dbReference type="Proteomes" id="UP000799429"/>
    </source>
</evidence>
<comment type="caution">
    <text evidence="2">The sequence shown here is derived from an EMBL/GenBank/DDBJ whole genome shotgun (WGS) entry which is preliminary data.</text>
</comment>
<feature type="non-terminal residue" evidence="2">
    <location>
        <position position="1"/>
    </location>
</feature>
<dbReference type="AlphaFoldDB" id="A0A9P4VT02"/>
<reference evidence="2" key="1">
    <citation type="journal article" date="2020" name="Stud. Mycol.">
        <title>101 Dothideomycetes genomes: a test case for predicting lifestyles and emergence of pathogens.</title>
        <authorList>
            <person name="Haridas S."/>
            <person name="Albert R."/>
            <person name="Binder M."/>
            <person name="Bloem J."/>
            <person name="Labutti K."/>
            <person name="Salamov A."/>
            <person name="Andreopoulos B."/>
            <person name="Baker S."/>
            <person name="Barry K."/>
            <person name="Bills G."/>
            <person name="Bluhm B."/>
            <person name="Cannon C."/>
            <person name="Castanera R."/>
            <person name="Culley D."/>
            <person name="Daum C."/>
            <person name="Ezra D."/>
            <person name="Gonzalez J."/>
            <person name="Henrissat B."/>
            <person name="Kuo A."/>
            <person name="Liang C."/>
            <person name="Lipzen A."/>
            <person name="Lutzoni F."/>
            <person name="Magnuson J."/>
            <person name="Mondo S."/>
            <person name="Nolan M."/>
            <person name="Ohm R."/>
            <person name="Pangilinan J."/>
            <person name="Park H.-J."/>
            <person name="Ramirez L."/>
            <person name="Alfaro M."/>
            <person name="Sun H."/>
            <person name="Tritt A."/>
            <person name="Yoshinaga Y."/>
            <person name="Zwiers L.-H."/>
            <person name="Turgeon B."/>
            <person name="Goodwin S."/>
            <person name="Spatafora J."/>
            <person name="Crous P."/>
            <person name="Grigoriev I."/>
        </authorList>
    </citation>
    <scope>NUCLEOTIDE SEQUENCE</scope>
    <source>
        <strain evidence="2">CBS 101060</strain>
    </source>
</reference>
<gene>
    <name evidence="2" type="ORF">M501DRAFT_923965</name>
</gene>
<dbReference type="InterPro" id="IPR010730">
    <property type="entry name" value="HET"/>
</dbReference>
<dbReference type="EMBL" id="MU006095">
    <property type="protein sequence ID" value="KAF2839084.1"/>
    <property type="molecule type" value="Genomic_DNA"/>
</dbReference>
<dbReference type="OrthoDB" id="2958217at2759"/>
<keyword evidence="3" id="KW-1185">Reference proteome</keyword>
<evidence type="ECO:0000259" key="1">
    <source>
        <dbReference type="Pfam" id="PF06985"/>
    </source>
</evidence>
<dbReference type="Proteomes" id="UP000799429">
    <property type="component" value="Unassembled WGS sequence"/>
</dbReference>
<sequence length="178" mass="20192">ARSAIREYIYLSYCCGLSPEVTTNTKSFASRKAQIQVSALPKTYRDAVIITRALEKRWLFIDALCILQDADNSSEWERESCKMSHIFKHAYITICTSAGNDKNSGCFPGVAHLRGESLTLDMLSPGQGVWRVTLSENSSRLFGTLFGPLSKRRWCLQERILSTRLLHCGYERLVFKCN</sequence>
<proteinExistence type="predicted"/>
<dbReference type="PANTHER" id="PTHR33112">
    <property type="entry name" value="DOMAIN PROTEIN, PUTATIVE-RELATED"/>
    <property type="match status" value="1"/>
</dbReference>
<dbReference type="Pfam" id="PF06985">
    <property type="entry name" value="HET"/>
    <property type="match status" value="1"/>
</dbReference>
<name>A0A9P4VT02_9PEZI</name>
<accession>A0A9P4VT02</accession>
<organism evidence="2 3">
    <name type="scientific">Patellaria atrata CBS 101060</name>
    <dbReference type="NCBI Taxonomy" id="1346257"/>
    <lineage>
        <taxon>Eukaryota</taxon>
        <taxon>Fungi</taxon>
        <taxon>Dikarya</taxon>
        <taxon>Ascomycota</taxon>
        <taxon>Pezizomycotina</taxon>
        <taxon>Dothideomycetes</taxon>
        <taxon>Dothideomycetes incertae sedis</taxon>
        <taxon>Patellariales</taxon>
        <taxon>Patellariaceae</taxon>
        <taxon>Patellaria</taxon>
    </lineage>
</organism>